<name>A0ABR4PU47_9HELO</name>
<dbReference type="Gene3D" id="2.60.120.1160">
    <property type="match status" value="1"/>
</dbReference>
<feature type="signal peptide" evidence="1">
    <location>
        <begin position="1"/>
        <end position="18"/>
    </location>
</feature>
<dbReference type="Pfam" id="PF18271">
    <property type="entry name" value="GH131_N"/>
    <property type="match status" value="1"/>
</dbReference>
<evidence type="ECO:0000313" key="4">
    <source>
        <dbReference type="Proteomes" id="UP001629113"/>
    </source>
</evidence>
<dbReference type="PANTHER" id="PTHR34612">
    <property type="entry name" value="GH131_N DOMAIN-CONTAINING PROTEIN"/>
    <property type="match status" value="1"/>
</dbReference>
<keyword evidence="4" id="KW-1185">Reference proteome</keyword>
<gene>
    <name evidence="3" type="ORF">PVAG01_00379</name>
</gene>
<accession>A0ABR4PU47</accession>
<evidence type="ECO:0000259" key="2">
    <source>
        <dbReference type="Pfam" id="PF18271"/>
    </source>
</evidence>
<organism evidence="3 4">
    <name type="scientific">Phlyctema vagabunda</name>
    <dbReference type="NCBI Taxonomy" id="108571"/>
    <lineage>
        <taxon>Eukaryota</taxon>
        <taxon>Fungi</taxon>
        <taxon>Dikarya</taxon>
        <taxon>Ascomycota</taxon>
        <taxon>Pezizomycotina</taxon>
        <taxon>Leotiomycetes</taxon>
        <taxon>Helotiales</taxon>
        <taxon>Dermateaceae</taxon>
        <taxon>Phlyctema</taxon>
    </lineage>
</organism>
<sequence length="286" mass="30438">MLSKIFYSALALAAAAQAQNCTLQFEGRVPAGSTPQSFDVATSNFNPSNVFGKNLTWGKIIELPAITPSLFDAKAGTVPLAITLSDESIFAPSATNVQTGFRRAELLPASNNGTDPSTTGVKTLHFSLQKDAARPFNLSHEYQMVFLESADFSTNQFVLKTGNISGVTGDPDNLVLQSNVKNATTLFSTPFTADTWHNFAVVLDFDANTTQVLYSTNNDALTAVTEALANDISGQGQYHFGALKKPTGEGLTDVTKQGFQESGIAEALFYGGIFMEDSSCGCVTLS</sequence>
<comment type="caution">
    <text evidence="3">The sequence shown here is derived from an EMBL/GenBank/DDBJ whole genome shotgun (WGS) entry which is preliminary data.</text>
</comment>
<dbReference type="PANTHER" id="PTHR34612:SF2">
    <property type="entry name" value="GLYCOSIDE HYDROLASE 131 CATALYTIC N-TERMINAL DOMAIN-CONTAINING PROTEIN"/>
    <property type="match status" value="1"/>
</dbReference>
<dbReference type="Proteomes" id="UP001629113">
    <property type="component" value="Unassembled WGS sequence"/>
</dbReference>
<evidence type="ECO:0000256" key="1">
    <source>
        <dbReference type="SAM" id="SignalP"/>
    </source>
</evidence>
<proteinExistence type="predicted"/>
<reference evidence="3 4" key="1">
    <citation type="submission" date="2024-06" db="EMBL/GenBank/DDBJ databases">
        <title>Complete genome of Phlyctema vagabunda strain 19-DSS-EL-015.</title>
        <authorList>
            <person name="Fiorenzani C."/>
        </authorList>
    </citation>
    <scope>NUCLEOTIDE SEQUENCE [LARGE SCALE GENOMIC DNA]</scope>
    <source>
        <strain evidence="3 4">19-DSS-EL-015</strain>
    </source>
</reference>
<feature type="chain" id="PRO_5045753032" description="Glycoside hydrolase 131 catalytic N-terminal domain-containing protein" evidence="1">
    <location>
        <begin position="19"/>
        <end position="286"/>
    </location>
</feature>
<keyword evidence="1" id="KW-0732">Signal</keyword>
<evidence type="ECO:0000313" key="3">
    <source>
        <dbReference type="EMBL" id="KAL3426870.1"/>
    </source>
</evidence>
<protein>
    <recommendedName>
        <fullName evidence="2">Glycoside hydrolase 131 catalytic N-terminal domain-containing protein</fullName>
    </recommendedName>
</protein>
<dbReference type="EMBL" id="JBFCZG010000001">
    <property type="protein sequence ID" value="KAL3426870.1"/>
    <property type="molecule type" value="Genomic_DNA"/>
</dbReference>
<dbReference type="InterPro" id="IPR041524">
    <property type="entry name" value="GH131_N"/>
</dbReference>
<feature type="domain" description="Glycoside hydrolase 131 catalytic N-terminal" evidence="2">
    <location>
        <begin position="24"/>
        <end position="279"/>
    </location>
</feature>